<evidence type="ECO:0000313" key="2">
    <source>
        <dbReference type="EMBL" id="WOL08000.1"/>
    </source>
</evidence>
<protein>
    <submittedName>
        <fullName evidence="2">Uncharacterized protein</fullName>
    </submittedName>
</protein>
<feature type="region of interest" description="Disordered" evidence="1">
    <location>
        <begin position="74"/>
        <end position="107"/>
    </location>
</feature>
<evidence type="ECO:0000256" key="1">
    <source>
        <dbReference type="SAM" id="MobiDB-lite"/>
    </source>
</evidence>
<accession>A0AAQ3KI70</accession>
<sequence>MFCRLPPRLRVRRPLHQQRAQGGRRGLLRPRRGGAMILVLPKSEPWRGGATMRRKTKLALLKQGRLLITDGGVRVAQLPPPPRSHSASPMIGGGHDKANGGGEDDHEVDDEYWETAVDAMKWDAMFQNLMPT</sequence>
<gene>
    <name evidence="2" type="ORF">Cni_G16751</name>
</gene>
<name>A0AAQ3KI70_9LILI</name>
<reference evidence="2 3" key="1">
    <citation type="submission" date="2023-10" db="EMBL/GenBank/DDBJ databases">
        <title>Chromosome-scale genome assembly provides insights into flower coloration mechanisms of Canna indica.</title>
        <authorList>
            <person name="Li C."/>
        </authorList>
    </citation>
    <scope>NUCLEOTIDE SEQUENCE [LARGE SCALE GENOMIC DNA]</scope>
    <source>
        <tissue evidence="2">Flower</tissue>
    </source>
</reference>
<dbReference type="EMBL" id="CP136894">
    <property type="protein sequence ID" value="WOL08000.1"/>
    <property type="molecule type" value="Genomic_DNA"/>
</dbReference>
<organism evidence="2 3">
    <name type="scientific">Canna indica</name>
    <name type="common">Indian-shot</name>
    <dbReference type="NCBI Taxonomy" id="4628"/>
    <lineage>
        <taxon>Eukaryota</taxon>
        <taxon>Viridiplantae</taxon>
        <taxon>Streptophyta</taxon>
        <taxon>Embryophyta</taxon>
        <taxon>Tracheophyta</taxon>
        <taxon>Spermatophyta</taxon>
        <taxon>Magnoliopsida</taxon>
        <taxon>Liliopsida</taxon>
        <taxon>Zingiberales</taxon>
        <taxon>Cannaceae</taxon>
        <taxon>Canna</taxon>
    </lineage>
</organism>
<evidence type="ECO:0000313" key="3">
    <source>
        <dbReference type="Proteomes" id="UP001327560"/>
    </source>
</evidence>
<keyword evidence="3" id="KW-1185">Reference proteome</keyword>
<dbReference type="Proteomes" id="UP001327560">
    <property type="component" value="Chromosome 5"/>
</dbReference>
<proteinExistence type="predicted"/>
<dbReference type="AlphaFoldDB" id="A0AAQ3KI70"/>